<sequence length="3704" mass="386962">MPRRLRLWIDPFAALQDLRAFVAARCRAAWRRLGTGPEFDDRVRPVKLELRPMDWRNPPSETIGGTALPLAVTAAAAAAAVYFAATFEAHDAHAAAAAQAEGVLGYDTTHGLVLPIVEPEPSATGPVNSDPGAALDGAGSTLRTDLDDPVRAGAGAFDDFGSGDAPETEGGMFSGSGAGGMTAGTTGSSAPNDFDGPAALGLTGFNGLAGLGGATTPGFYPLSAGLAGTGIPAAGNTTTGAAGAADPTVSGAAPGATGNGSGTGGPTGDGGLFGNPERRPGTILNYDTTTQPVRFVQNAGQWADGLDFVVRGAGYQVALARDAATIGLPRTATDAERARLGGGTVFDALRLEWSGASPDARARGEGALGSVSNYLSGADPTGWRTGVAEFSAVRYADLWAGVDLVYHGAGARQLEYDLVVKPGASSAGVGFAVRGADARVDEEGRLVLTTAAGTELVQDAPVVYQTGADGARTAVAGAYRVRADGSIGFEVGEYDRARELVIDPVLGYTSAFGGTGADVAYGVAADAAGNAYAVGYTESANFPVTGGAFDTTFGANRDAFVAKLGPTGSIVWASYLGGSGGPSGSDEAHGVALGSDGSVYVVGQTSSSNFPTTAGAFMPTSGGGSLPYDAFVTKMAPDGTTLTYSSYLGGAGSDFAYGVAVDRSSGEAVVVGYTSKPPFGTDFPTLNAAQGTRSGNRDAFVTRFNAAGSTLVFSTFLGGSASVLETGYGVALESSGAIDVVGVTDSADFPVPGSGYDRVLAGGSDAFLVRYSAAGAVLAGTLYGGSGDETGYAVAVDRTDRVYVTGSTTSTDLPTRNPVQGTSGGGQDAFVARFTGLSAAPEFATYQGGSGTDTGYGIAADADGRAVVVGTSGGVVRYTPLGTAIDYTGTGSGLSAGFAAAVSGDAMYGAGSNGFSDAIVVRFGPVPAPVITGFADDTGSSNSDRLTYDTTPTVNGTAPASSTVSVYRRATGTAAPVLLGTATATAGGLWTYTLATMSGDGAYALTATATVSGQVSAPSAPLTFTLDTTAPGVAVSVATQTYDRRPPITVTASDLYGLSTAGTVVLDVDLNGDNDYLDPGEANFATGTLTNGAVTFESYSTYLTVGVTAHVRARALDRAGNEGTSAVRSVLVSASPTSWAVTSATPDARSGYGGAYGWTTVTDALVYAGNVTASVALDLDMSTSACGCQNPYLVYNSQEAAPAPTVQARLQSDSALGVPTQVLGTLTWDGAVVGTVSYDLTALSPGGEWVFGLAPTTSLGTGRHTYALDLFVDYTGTVNDVSRSATGQTFLVDRSNSAYGAGWSFSNTDALVTVAASGAYPAGLLRLYGKGGWAFYPSAGAGAYTSPAGDAGALATFGSGWRYTNWDGKVLTFDASGRMTTWTSPDGTETLTYTYDGAGTGTAMRVATMAGPDGGVATFAYSGALLSSVLAPGARTTTFALSGTDLVTVTDPTARTHTFAYAAHRLTGETATGVATAYSYANGLAQTVQVGTDPVATVTAALATGVGKAGTVTGGGIRGVYTDPLANGTVYAFNKFGQPVQRVAPDGGKESYARDANGYVTGYTDQLDRVTTYTVNARGQMTGVVNPDLTVATYIYGGANGALSAYMDSRGGLWTYTSDSFGRPTTSKDPLGRVTTYTYASGLLQTTVDGLGNVVTYQYDAARRRTGALSGGAVTGTTGYDAAGNAVTWVDAFGKTTTTAYDKAGRVTAVTDALGKTTTSVYATSGQLLSTTDPVGNVTSYVYDASGRLVVTIEAYGTLLERRTTSVYDGVGNLIATVDPLGHRTTTLLDSLYRVSAIVDALGNRTTTAYDLLGQVGASIDPLGRLTRFGYDSQGRQITVTDALGNVSSTVYDADSHVIATVDPLGHRTTSVYDGAGQLIASVDALGKATSFGYDKAGQQITVTDPRGNVTTTQYDARGRAEAVIDGAGKRATTVFDVADRVTATVDPRGNRTSYSYDSVGRVVEVQDALGKVTSTVYDAAGRTIATVDTRGNRTTTGYDALSRVSTTQDVLGNYTTSVYDAADRVIAVVDARGNRVTSVYDDVDREIATVDALGNRSTCVYDAAGNMIVSLNAKGYATTSTYDGLNRVIATTDPLGAVSSVSFDAAGRVVTKTDPRGNVTTVVYDDANRVVEVVDALGNRSTTVYDEAGNATVTVDALGRRTTSTFDSLNRVVTVKDALNQVSTIVYDEAGNVVSVTDPLNHTTTSTYDRLNRVSVVTDARNKSTTTTYDETGNVRTVTDPLNHTTTWVYDQLNRVSVVTDARNKSTTTTYDEAGNVRTVTDPLNRVTTYGYDARNLQVARTDPAGKVWTTQYDELGRAWRQVDPLGNDARTYFDAAGRAAESADALGNRRTTVFDNAGNAVAAVDPLGNRTTVTFDALNRAVAMQDALGFRSTSLYDAVGNVTVTVDALNRRTTTAFDALNRVVTVKDARNGVTSTTYDKAGNVATRTDPLGHTTSYGYDTVNRLVTTTDPLGKVVTTAYDDAGNITASTDPLNHTTSWVYDELNRSVETVDPLNNRTTSVYDAAGQLSASVDARGNRTSYTYDPRGLVQTATDPFGKITTSVYDAAGNRTAVTNTRGFTTTSAYDVLNRVLATTDALGNTTTSVYDAAGNVVATIDALGYRATSVYDQLNRVVASVDALGNRATVGYDAVGNVASRTDGLNRVTSYGYDELDRAITETDPRGFTTTSAYDAAGNRTGVIDALGNRTTWVYDPADRVITETDPFGASATYAFDAAGRRTSETDRLGRRRDYTYDDANRVATEKWYAVGGALTQTQTWTYDKAGNMLTAVDPDGAYTLTYDALNRVITVQEPFGLTLTMGYDFVGNRTSVQDSKNGFTTVTFDGLDRQTSEQTAGTGVSATRFDYAYTARSEVASLTRYSNLAGTTVVGTTTYDYDAAGRETHLKSTSGSGTVLANYTYTFDAADQMTAKQENGTTTSYSYDAAGQLTADGATTYGYDKTGNRTNTGYVTGSGNRMTSDGVWTYTYDANGNVVKRSKGASSDTWVYGFDNRNQMTSAAYSASDGGTVSQRVTYVYDAFGNRIERDAWNGTTTVERYAMDGWDPAKPNAVGTENFDTWVDMDNVNALTVRRMFGTGSDEQIARQTSSGTILWYLNDPQQSVRQLTDNTGNLVGTLAYSAFGQLTASSGTLDRYRFTSREVDVVTGFQYSRGRNYDAFSGKWLSADPLSFAAGDANLYRYVGNQPTTRTDPSGLQMASSVVTNAGAAIAGGVFAAVAARGRIQEVFLDQKDSKSVIESTGGKIEGSLAYVMGSKLAIHRAKIVIPLPLSQAVCDDIKVRISTDSGSAASAAIGGGPMALVNGPGLTYGFPGGIAKNVKIDRTAKEVTIDIFGIDPDRLLPEEINKYSMRLNWQISFQGGADGTWVKIPNSNYNHYVIYTTWKTPKIADTRLYQDFLDAGVRGAGGKKPSNELQAVDLLFGAFRNRRFQGSNGKPVSYYKNGGVHLENRVGARDLLISCDGQCDDWANLFVKVLRAQGIEPKGNNGIWTYSTDDNKNKNLREWFLVKGQWQFNGNPPVKMIKSVTVGGKDYEYANVREKGREAWARFNGAGSVSVPTSFLSKPFPPMVTYKKGVGEPVGQNTQNPFPSFTNHVVVFWGPDGGRIPSFVPFIGGLNRIYDPSYGTVSAKTAFVDNAIFAYVIPAETKLSNVRKTAKGEDGQVVSVWLFRTPDATDNDTKRWVKSEER</sequence>
<dbReference type="InterPro" id="IPR006530">
    <property type="entry name" value="YD"/>
</dbReference>
<evidence type="ECO:0000256" key="1">
    <source>
        <dbReference type="ARBA" id="ARBA00022737"/>
    </source>
</evidence>
<name>A0A6P2CRV4_9BACT</name>
<dbReference type="EMBL" id="LR593886">
    <property type="protein sequence ID" value="VTR91659.1"/>
    <property type="molecule type" value="Genomic_DNA"/>
</dbReference>
<evidence type="ECO:0000259" key="3">
    <source>
        <dbReference type="Pfam" id="PF19077"/>
    </source>
</evidence>
<keyword evidence="7" id="KW-1185">Reference proteome</keyword>
<dbReference type="InterPro" id="IPR044016">
    <property type="entry name" value="Big_13"/>
</dbReference>
<dbReference type="PANTHER" id="PTHR32305">
    <property type="match status" value="1"/>
</dbReference>
<dbReference type="Gene3D" id="2.180.10.10">
    <property type="entry name" value="RHS repeat-associated core"/>
    <property type="match status" value="7"/>
</dbReference>
<dbReference type="NCBIfam" id="TIGR01643">
    <property type="entry name" value="YD_repeat_2x"/>
    <property type="match status" value="22"/>
</dbReference>
<proteinExistence type="predicted"/>
<evidence type="ECO:0000256" key="2">
    <source>
        <dbReference type="SAM" id="MobiDB-lite"/>
    </source>
</evidence>
<dbReference type="SUPFAM" id="SSF101898">
    <property type="entry name" value="NHL repeat"/>
    <property type="match status" value="1"/>
</dbReference>
<dbReference type="NCBIfam" id="TIGR03696">
    <property type="entry name" value="Rhs_assc_core"/>
    <property type="match status" value="1"/>
</dbReference>
<dbReference type="Gene3D" id="2.60.40.10">
    <property type="entry name" value="Immunoglobulins"/>
    <property type="match status" value="1"/>
</dbReference>
<dbReference type="InterPro" id="IPR056823">
    <property type="entry name" value="TEN-like_YD-shell"/>
</dbReference>
<evidence type="ECO:0000313" key="6">
    <source>
        <dbReference type="EMBL" id="VTR91659.1"/>
    </source>
</evidence>
<feature type="domain" description="Bacterial Ig-like" evidence="3">
    <location>
        <begin position="933"/>
        <end position="1028"/>
    </location>
</feature>
<feature type="compositionally biased region" description="Gly residues" evidence="2">
    <location>
        <begin position="172"/>
        <end position="182"/>
    </location>
</feature>
<accession>A0A6P2CRV4</accession>
<feature type="region of interest" description="Disordered" evidence="2">
    <location>
        <begin position="121"/>
        <end position="190"/>
    </location>
</feature>
<dbReference type="InterPro" id="IPR022385">
    <property type="entry name" value="Rhs_assc_core"/>
</dbReference>
<dbReference type="Pfam" id="PF25778">
    <property type="entry name" value="DUF7948"/>
    <property type="match status" value="1"/>
</dbReference>
<feature type="compositionally biased region" description="Low complexity" evidence="2">
    <location>
        <begin position="152"/>
        <end position="165"/>
    </location>
</feature>
<feature type="domain" description="Teneurin-like YD-shell" evidence="4">
    <location>
        <begin position="2164"/>
        <end position="2342"/>
    </location>
</feature>
<reference evidence="6 7" key="1">
    <citation type="submission" date="2019-05" db="EMBL/GenBank/DDBJ databases">
        <authorList>
            <consortium name="Science for Life Laboratories"/>
        </authorList>
    </citation>
    <scope>NUCLEOTIDE SEQUENCE [LARGE SCALE GENOMIC DNA]</scope>
    <source>
        <strain evidence="6">Soil9</strain>
    </source>
</reference>
<dbReference type="Proteomes" id="UP000464178">
    <property type="component" value="Chromosome"/>
</dbReference>
<organism evidence="6 7">
    <name type="scientific">Gemmata massiliana</name>
    <dbReference type="NCBI Taxonomy" id="1210884"/>
    <lineage>
        <taxon>Bacteria</taxon>
        <taxon>Pseudomonadati</taxon>
        <taxon>Planctomycetota</taxon>
        <taxon>Planctomycetia</taxon>
        <taxon>Gemmatales</taxon>
        <taxon>Gemmataceae</taxon>
        <taxon>Gemmata</taxon>
    </lineage>
</organism>
<dbReference type="RefSeq" id="WP_162666623.1">
    <property type="nucleotide sequence ID" value="NZ_LR593886.1"/>
</dbReference>
<evidence type="ECO:0000313" key="7">
    <source>
        <dbReference type="Proteomes" id="UP000464178"/>
    </source>
</evidence>
<dbReference type="InterPro" id="IPR010620">
    <property type="entry name" value="SBBP_repeat"/>
</dbReference>
<dbReference type="Pfam" id="PF25023">
    <property type="entry name" value="TEN_YD-shell"/>
    <property type="match status" value="2"/>
</dbReference>
<keyword evidence="1" id="KW-0677">Repeat</keyword>
<feature type="region of interest" description="Disordered" evidence="2">
    <location>
        <begin position="240"/>
        <end position="279"/>
    </location>
</feature>
<feature type="domain" description="DUF7948" evidence="5">
    <location>
        <begin position="295"/>
        <end position="505"/>
    </location>
</feature>
<gene>
    <name evidence="6" type="ORF">SOIL9_60550</name>
</gene>
<dbReference type="PANTHER" id="PTHR32305:SF15">
    <property type="entry name" value="PROTEIN RHSA-RELATED"/>
    <property type="match status" value="1"/>
</dbReference>
<evidence type="ECO:0000259" key="4">
    <source>
        <dbReference type="Pfam" id="PF25023"/>
    </source>
</evidence>
<dbReference type="InterPro" id="IPR013783">
    <property type="entry name" value="Ig-like_fold"/>
</dbReference>
<dbReference type="InterPro" id="IPR050708">
    <property type="entry name" value="T6SS_VgrG/RHS"/>
</dbReference>
<dbReference type="InterPro" id="IPR057708">
    <property type="entry name" value="DUF7948"/>
</dbReference>
<feature type="domain" description="Teneurin-like YD-shell" evidence="4">
    <location>
        <begin position="2933"/>
        <end position="3204"/>
    </location>
</feature>
<dbReference type="Pfam" id="PF05593">
    <property type="entry name" value="RHS_repeat"/>
    <property type="match status" value="20"/>
</dbReference>
<dbReference type="Pfam" id="PF06739">
    <property type="entry name" value="SBBP"/>
    <property type="match status" value="3"/>
</dbReference>
<feature type="compositionally biased region" description="Low complexity" evidence="2">
    <location>
        <begin position="240"/>
        <end position="256"/>
    </location>
</feature>
<dbReference type="KEGG" id="gms:SOIL9_60550"/>
<feature type="compositionally biased region" description="Gly residues" evidence="2">
    <location>
        <begin position="257"/>
        <end position="273"/>
    </location>
</feature>
<evidence type="ECO:0000259" key="5">
    <source>
        <dbReference type="Pfam" id="PF25778"/>
    </source>
</evidence>
<protein>
    <submittedName>
        <fullName evidence="6">Uncharacterized protein</fullName>
    </submittedName>
</protein>
<dbReference type="InterPro" id="IPR031325">
    <property type="entry name" value="RHS_repeat"/>
</dbReference>
<dbReference type="Pfam" id="PF19077">
    <property type="entry name" value="Big_13"/>
    <property type="match status" value="1"/>
</dbReference>